<comment type="activity regulation">
    <text evidence="14">Na(+) is not transported, but it plays an essential structural role and its presence is essential for fluoride channel function.</text>
</comment>
<dbReference type="GO" id="GO:0062054">
    <property type="term" value="F:fluoride channel activity"/>
    <property type="evidence" value="ECO:0007669"/>
    <property type="project" value="UniProtKB-UniRule"/>
</dbReference>
<keyword evidence="9 14" id="KW-0472">Membrane</keyword>
<dbReference type="KEGG" id="bxi:BK049_03395"/>
<feature type="binding site" evidence="14">
    <location>
        <position position="71"/>
    </location>
    <ligand>
        <name>Na(+)</name>
        <dbReference type="ChEBI" id="CHEBI:29101"/>
        <note>structural</note>
    </ligand>
</feature>
<evidence type="ECO:0000313" key="17">
    <source>
        <dbReference type="Proteomes" id="UP000177709"/>
    </source>
</evidence>
<accession>A0AAC9IG98</accession>
<comment type="subcellular location">
    <subcellularLocation>
        <location evidence="1 14">Cell membrane</location>
        <topology evidence="1 14">Multi-pass membrane protein</topology>
    </subcellularLocation>
</comment>
<gene>
    <name evidence="14" type="primary">fluC</name>
    <name evidence="14 16" type="synonym">crcB</name>
    <name evidence="15" type="ORF">BK049_03395</name>
    <name evidence="16" type="ORF">M5W27_15570</name>
</gene>
<keyword evidence="7 14" id="KW-0915">Sodium</keyword>
<comment type="function">
    <text evidence="13 14">Fluoride-specific ion channel. Important for reducing fluoride concentration in the cell, thus reducing its toxicity.</text>
</comment>
<evidence type="ECO:0000256" key="2">
    <source>
        <dbReference type="ARBA" id="ARBA00022448"/>
    </source>
</evidence>
<dbReference type="GO" id="GO:0046872">
    <property type="term" value="F:metal ion binding"/>
    <property type="evidence" value="ECO:0007669"/>
    <property type="project" value="UniProtKB-KW"/>
</dbReference>
<keyword evidence="5 14" id="KW-0479">Metal-binding</keyword>
<dbReference type="EMBL" id="CP017786">
    <property type="protein sequence ID" value="AOZ87839.1"/>
    <property type="molecule type" value="Genomic_DNA"/>
</dbReference>
<dbReference type="Pfam" id="PF02537">
    <property type="entry name" value="CRCB"/>
    <property type="match status" value="1"/>
</dbReference>
<dbReference type="PANTHER" id="PTHR28259">
    <property type="entry name" value="FLUORIDE EXPORT PROTEIN 1-RELATED"/>
    <property type="match status" value="1"/>
</dbReference>
<dbReference type="GO" id="GO:0005886">
    <property type="term" value="C:plasma membrane"/>
    <property type="evidence" value="ECO:0007669"/>
    <property type="project" value="UniProtKB-SubCell"/>
</dbReference>
<feature type="transmembrane region" description="Helical" evidence="14">
    <location>
        <begin position="6"/>
        <end position="24"/>
    </location>
</feature>
<comment type="catalytic activity">
    <reaction evidence="12">
        <text>fluoride(in) = fluoride(out)</text>
        <dbReference type="Rhea" id="RHEA:76159"/>
        <dbReference type="ChEBI" id="CHEBI:17051"/>
    </reaction>
    <physiologicalReaction direction="left-to-right" evidence="12">
        <dbReference type="Rhea" id="RHEA:76160"/>
    </physiologicalReaction>
</comment>
<evidence type="ECO:0000313" key="16">
    <source>
        <dbReference type="EMBL" id="MCY9577197.1"/>
    </source>
</evidence>
<evidence type="ECO:0000256" key="11">
    <source>
        <dbReference type="ARBA" id="ARBA00035120"/>
    </source>
</evidence>
<sequence>MIVLYTAVAGGIGSVFRFFISQMLQKTQSHARFPYSILLINLLGAAGLGFLTGAVTSNHPLLVIIGTGFFGGFTTFSTFSIESATMLLQHQIGKLAVYLFATMIGSLCLFAAFDTLGQLLF</sequence>
<keyword evidence="6 14" id="KW-1133">Transmembrane helix</keyword>
<evidence type="ECO:0000256" key="7">
    <source>
        <dbReference type="ARBA" id="ARBA00023053"/>
    </source>
</evidence>
<evidence type="ECO:0000256" key="4">
    <source>
        <dbReference type="ARBA" id="ARBA00022692"/>
    </source>
</evidence>
<keyword evidence="18" id="KW-1185">Reference proteome</keyword>
<feature type="transmembrane region" description="Helical" evidence="14">
    <location>
        <begin position="95"/>
        <end position="113"/>
    </location>
</feature>
<keyword evidence="10 14" id="KW-0407">Ion channel</keyword>
<keyword evidence="3 14" id="KW-1003">Cell membrane</keyword>
<evidence type="ECO:0000256" key="12">
    <source>
        <dbReference type="ARBA" id="ARBA00035585"/>
    </source>
</evidence>
<evidence type="ECO:0000256" key="6">
    <source>
        <dbReference type="ARBA" id="ARBA00022989"/>
    </source>
</evidence>
<name>A0AAC9IG98_9BACI</name>
<dbReference type="Proteomes" id="UP001527057">
    <property type="component" value="Unassembled WGS sequence"/>
</dbReference>
<evidence type="ECO:0000256" key="8">
    <source>
        <dbReference type="ARBA" id="ARBA00023065"/>
    </source>
</evidence>
<feature type="transmembrane region" description="Helical" evidence="14">
    <location>
        <begin position="61"/>
        <end position="83"/>
    </location>
</feature>
<proteinExistence type="inferred from homology"/>
<dbReference type="EMBL" id="JAMDMH010000039">
    <property type="protein sequence ID" value="MCY9577197.1"/>
    <property type="molecule type" value="Genomic_DNA"/>
</dbReference>
<evidence type="ECO:0000313" key="18">
    <source>
        <dbReference type="Proteomes" id="UP001527057"/>
    </source>
</evidence>
<evidence type="ECO:0000256" key="3">
    <source>
        <dbReference type="ARBA" id="ARBA00022475"/>
    </source>
</evidence>
<keyword evidence="4 14" id="KW-0812">Transmembrane</keyword>
<feature type="binding site" evidence="14">
    <location>
        <position position="74"/>
    </location>
    <ligand>
        <name>Na(+)</name>
        <dbReference type="ChEBI" id="CHEBI:29101"/>
        <note>structural</note>
    </ligand>
</feature>
<dbReference type="PANTHER" id="PTHR28259:SF16">
    <property type="entry name" value="FLUORIDE-SPECIFIC ION CHANNEL FLUC 2"/>
    <property type="match status" value="1"/>
</dbReference>
<comment type="similarity">
    <text evidence="11 14">Belongs to the fluoride channel Fluc/FEX (TC 1.A.43) family.</text>
</comment>
<dbReference type="HAMAP" id="MF_00454">
    <property type="entry name" value="FluC"/>
    <property type="match status" value="1"/>
</dbReference>
<evidence type="ECO:0000256" key="14">
    <source>
        <dbReference type="HAMAP-Rule" id="MF_00454"/>
    </source>
</evidence>
<dbReference type="InterPro" id="IPR003691">
    <property type="entry name" value="FluC"/>
</dbReference>
<reference evidence="16 18" key="2">
    <citation type="submission" date="2022-05" db="EMBL/GenBank/DDBJ databases">
        <title>Genome Sequencing of Bee-Associated Microbes.</title>
        <authorList>
            <person name="Dunlap C."/>
        </authorList>
    </citation>
    <scope>NUCLEOTIDE SEQUENCE [LARGE SCALE GENOMIC DNA]</scope>
    <source>
        <strain evidence="16 18">CBP-1093</strain>
    </source>
</reference>
<dbReference type="AlphaFoldDB" id="A0AAC9IG98"/>
<evidence type="ECO:0000256" key="5">
    <source>
        <dbReference type="ARBA" id="ARBA00022723"/>
    </source>
</evidence>
<evidence type="ECO:0000313" key="15">
    <source>
        <dbReference type="EMBL" id="AOZ87839.1"/>
    </source>
</evidence>
<dbReference type="NCBIfam" id="TIGR00494">
    <property type="entry name" value="crcB"/>
    <property type="match status" value="1"/>
</dbReference>
<protein>
    <recommendedName>
        <fullName evidence="14">Fluoride-specific ion channel FluC</fullName>
    </recommendedName>
</protein>
<evidence type="ECO:0000256" key="10">
    <source>
        <dbReference type="ARBA" id="ARBA00023303"/>
    </source>
</evidence>
<evidence type="ECO:0000256" key="9">
    <source>
        <dbReference type="ARBA" id="ARBA00023136"/>
    </source>
</evidence>
<evidence type="ECO:0000256" key="13">
    <source>
        <dbReference type="ARBA" id="ARBA00049940"/>
    </source>
</evidence>
<dbReference type="RefSeq" id="WP_008359846.1">
    <property type="nucleotide sequence ID" value="NZ_AMSH01000044.1"/>
</dbReference>
<keyword evidence="2 14" id="KW-0813">Transport</keyword>
<dbReference type="Proteomes" id="UP000177709">
    <property type="component" value="Chromosome"/>
</dbReference>
<reference evidence="15 17" key="1">
    <citation type="submission" date="2016-10" db="EMBL/GenBank/DDBJ databases">
        <title>Whole genome sequence of hyper active fibrinolysis bacterium Bacillus pumilus strain VV3 isolated from fermented rice.</title>
        <authorList>
            <person name="Mariadas V.A."/>
            <person name="Vijayaraghavan P."/>
            <person name="Dhandapani V."/>
        </authorList>
    </citation>
    <scope>NUCLEOTIDE SEQUENCE [LARGE SCALE GENOMIC DNA]</scope>
    <source>
        <strain evidence="15 17">VV3</strain>
    </source>
</reference>
<feature type="transmembrane region" description="Helical" evidence="14">
    <location>
        <begin position="36"/>
        <end position="55"/>
    </location>
</feature>
<keyword evidence="8 14" id="KW-0406">Ion transport</keyword>
<organism evidence="15 17">
    <name type="scientific">Bacillus xiamenensis</name>
    <dbReference type="NCBI Taxonomy" id="1178537"/>
    <lineage>
        <taxon>Bacteria</taxon>
        <taxon>Bacillati</taxon>
        <taxon>Bacillota</taxon>
        <taxon>Bacilli</taxon>
        <taxon>Bacillales</taxon>
        <taxon>Bacillaceae</taxon>
        <taxon>Bacillus</taxon>
    </lineage>
</organism>
<dbReference type="GO" id="GO:0140114">
    <property type="term" value="P:cellular detoxification of fluoride"/>
    <property type="evidence" value="ECO:0007669"/>
    <property type="project" value="UniProtKB-UniRule"/>
</dbReference>
<evidence type="ECO:0000256" key="1">
    <source>
        <dbReference type="ARBA" id="ARBA00004651"/>
    </source>
</evidence>